<evidence type="ECO:0000313" key="2">
    <source>
        <dbReference type="Proteomes" id="UP001204798"/>
    </source>
</evidence>
<sequence length="118" mass="13656">MAKVKTRQAKRKFADMTVDELAELVRQILRDELKFLCSVDDEGNLVFWCEEAYAKYVELVGKKPSELKAYWVEGGMKFRYSDDEVTPELAKELDEAKREPLVPEEKVLAELRRIGVSV</sequence>
<name>A0ABT2EJW3_9BACT</name>
<dbReference type="Proteomes" id="UP001204798">
    <property type="component" value="Unassembled WGS sequence"/>
</dbReference>
<accession>A0ABT2EJW3</accession>
<protein>
    <submittedName>
        <fullName evidence="1">Uncharacterized protein</fullName>
    </submittedName>
</protein>
<dbReference type="EMBL" id="JANUCP010000001">
    <property type="protein sequence ID" value="MCS3918222.1"/>
    <property type="molecule type" value="Genomic_DNA"/>
</dbReference>
<evidence type="ECO:0000313" key="1">
    <source>
        <dbReference type="EMBL" id="MCS3918222.1"/>
    </source>
</evidence>
<comment type="caution">
    <text evidence="1">The sequence shown here is derived from an EMBL/GenBank/DDBJ whole genome shotgun (WGS) entry which is preliminary data.</text>
</comment>
<dbReference type="RefSeq" id="WP_259093804.1">
    <property type="nucleotide sequence ID" value="NZ_CP130454.1"/>
</dbReference>
<reference evidence="1 2" key="1">
    <citation type="submission" date="2022-08" db="EMBL/GenBank/DDBJ databases">
        <title>Bacterial and archaeal communities from various locations to study Microbial Dark Matter (Phase II).</title>
        <authorList>
            <person name="Stepanauskas R."/>
        </authorList>
    </citation>
    <scope>NUCLEOTIDE SEQUENCE [LARGE SCALE GENOMIC DNA]</scope>
    <source>
        <strain evidence="1 2">PD1</strain>
    </source>
</reference>
<gene>
    <name evidence="1" type="ORF">M2350_000619</name>
</gene>
<proteinExistence type="predicted"/>
<keyword evidence="2" id="KW-1185">Reference proteome</keyword>
<organism evidence="1 2">
    <name type="scientific">Candidatus Fervidibacter sacchari</name>
    <dbReference type="NCBI Taxonomy" id="1448929"/>
    <lineage>
        <taxon>Bacteria</taxon>
        <taxon>Candidatus Fervidibacterota</taxon>
        <taxon>Candidatus Fervidibacter</taxon>
    </lineage>
</organism>